<keyword evidence="3" id="KW-1185">Reference proteome</keyword>
<dbReference type="SMART" id="SM00421">
    <property type="entry name" value="HTH_LUXR"/>
    <property type="match status" value="1"/>
</dbReference>
<gene>
    <name evidence="2" type="ORF">GCM10023091_16770</name>
</gene>
<sequence length="223" mass="24868">MPSILFIDNNPSLFSAGLELLLAQNNPDNLIELTNLPDLVNGCSLHKDPDIAMVFVDSSPTSVRLKDIRVIQRHFRNAAVVLAGTTHACGDMLDWFRLGVRGYVYLEHETSELYRCIDQVATGGRYIGAHLLDTILLELNISKSNHSSVCATLSRKEMLVAQALSEGLRVTDISEKFGNKCSTISTIKKAVYRKLGITRPVQLYQLMRIYESEKSGDIESLIR</sequence>
<dbReference type="InterPro" id="IPR016032">
    <property type="entry name" value="Sig_transdc_resp-reg_C-effctor"/>
</dbReference>
<dbReference type="EMBL" id="BAABEY010000018">
    <property type="protein sequence ID" value="GAA4437490.1"/>
    <property type="molecule type" value="Genomic_DNA"/>
</dbReference>
<name>A0ABP8LUU9_9BACT</name>
<dbReference type="InterPro" id="IPR051015">
    <property type="entry name" value="EvgA-like"/>
</dbReference>
<dbReference type="Gene3D" id="3.40.50.2300">
    <property type="match status" value="1"/>
</dbReference>
<dbReference type="Pfam" id="PF00196">
    <property type="entry name" value="GerE"/>
    <property type="match status" value="1"/>
</dbReference>
<dbReference type="PANTHER" id="PTHR45566:SF1">
    <property type="entry name" value="HTH-TYPE TRANSCRIPTIONAL REGULATOR YHJB-RELATED"/>
    <property type="match status" value="1"/>
</dbReference>
<organism evidence="2 3">
    <name type="scientific">Ravibacter arvi</name>
    <dbReference type="NCBI Taxonomy" id="2051041"/>
    <lineage>
        <taxon>Bacteria</taxon>
        <taxon>Pseudomonadati</taxon>
        <taxon>Bacteroidota</taxon>
        <taxon>Cytophagia</taxon>
        <taxon>Cytophagales</taxon>
        <taxon>Spirosomataceae</taxon>
        <taxon>Ravibacter</taxon>
    </lineage>
</organism>
<dbReference type="Proteomes" id="UP001501508">
    <property type="component" value="Unassembled WGS sequence"/>
</dbReference>
<protein>
    <recommendedName>
        <fullName evidence="1">HTH luxR-type domain-containing protein</fullName>
    </recommendedName>
</protein>
<evidence type="ECO:0000313" key="3">
    <source>
        <dbReference type="Proteomes" id="UP001501508"/>
    </source>
</evidence>
<evidence type="ECO:0000313" key="2">
    <source>
        <dbReference type="EMBL" id="GAA4437490.1"/>
    </source>
</evidence>
<evidence type="ECO:0000259" key="1">
    <source>
        <dbReference type="SMART" id="SM00421"/>
    </source>
</evidence>
<dbReference type="PANTHER" id="PTHR45566">
    <property type="entry name" value="HTH-TYPE TRANSCRIPTIONAL REGULATOR YHJB-RELATED"/>
    <property type="match status" value="1"/>
</dbReference>
<comment type="caution">
    <text evidence="2">The sequence shown here is derived from an EMBL/GenBank/DDBJ whole genome shotgun (WGS) entry which is preliminary data.</text>
</comment>
<dbReference type="RefSeq" id="WP_345027968.1">
    <property type="nucleotide sequence ID" value="NZ_BAABEY010000018.1"/>
</dbReference>
<reference evidence="3" key="1">
    <citation type="journal article" date="2019" name="Int. J. Syst. Evol. Microbiol.">
        <title>The Global Catalogue of Microorganisms (GCM) 10K type strain sequencing project: providing services to taxonomists for standard genome sequencing and annotation.</title>
        <authorList>
            <consortium name="The Broad Institute Genomics Platform"/>
            <consortium name="The Broad Institute Genome Sequencing Center for Infectious Disease"/>
            <person name="Wu L."/>
            <person name="Ma J."/>
        </authorList>
    </citation>
    <scope>NUCLEOTIDE SEQUENCE [LARGE SCALE GENOMIC DNA]</scope>
    <source>
        <strain evidence="3">JCM 31920</strain>
    </source>
</reference>
<dbReference type="SUPFAM" id="SSF46894">
    <property type="entry name" value="C-terminal effector domain of the bipartite response regulators"/>
    <property type="match status" value="1"/>
</dbReference>
<dbReference type="InterPro" id="IPR000792">
    <property type="entry name" value="Tscrpt_reg_LuxR_C"/>
</dbReference>
<proteinExistence type="predicted"/>
<accession>A0ABP8LUU9</accession>
<feature type="domain" description="HTH luxR-type" evidence="1">
    <location>
        <begin position="150"/>
        <end position="207"/>
    </location>
</feature>